<evidence type="ECO:0000256" key="1">
    <source>
        <dbReference type="ARBA" id="ARBA00004141"/>
    </source>
</evidence>
<reference evidence="9 10" key="1">
    <citation type="submission" date="2019-04" db="EMBL/GenBank/DDBJ databases">
        <title>Friends and foes A comparative genomics studyof 23 Aspergillus species from section Flavi.</title>
        <authorList>
            <consortium name="DOE Joint Genome Institute"/>
            <person name="Kjaerbolling I."/>
            <person name="Vesth T."/>
            <person name="Frisvad J.C."/>
            <person name="Nybo J.L."/>
            <person name="Theobald S."/>
            <person name="Kildgaard S."/>
            <person name="Isbrandt T."/>
            <person name="Kuo A."/>
            <person name="Sato A."/>
            <person name="Lyhne E.K."/>
            <person name="Kogle M.E."/>
            <person name="Wiebenga A."/>
            <person name="Kun R.S."/>
            <person name="Lubbers R.J."/>
            <person name="Makela M.R."/>
            <person name="Barry K."/>
            <person name="Chovatia M."/>
            <person name="Clum A."/>
            <person name="Daum C."/>
            <person name="Haridas S."/>
            <person name="He G."/>
            <person name="LaButti K."/>
            <person name="Lipzen A."/>
            <person name="Mondo S."/>
            <person name="Riley R."/>
            <person name="Salamov A."/>
            <person name="Simmons B.A."/>
            <person name="Magnuson J.K."/>
            <person name="Henrissat B."/>
            <person name="Mortensen U.H."/>
            <person name="Larsen T.O."/>
            <person name="Devries R.P."/>
            <person name="Grigoriev I.V."/>
            <person name="Machida M."/>
            <person name="Baker S.E."/>
            <person name="Andersen M.R."/>
        </authorList>
    </citation>
    <scope>NUCLEOTIDE SEQUENCE [LARGE SCALE GENOMIC DNA]</scope>
    <source>
        <strain evidence="9 10">IBT 29228</strain>
    </source>
</reference>
<feature type="transmembrane region" description="Helical" evidence="7">
    <location>
        <begin position="113"/>
        <end position="135"/>
    </location>
</feature>
<dbReference type="PANTHER" id="PTHR33048:SF47">
    <property type="entry name" value="INTEGRAL MEMBRANE PROTEIN-RELATED"/>
    <property type="match status" value="1"/>
</dbReference>
<gene>
    <name evidence="9" type="ORF">BDV26DRAFT_210309</name>
</gene>
<feature type="transmembrane region" description="Helical" evidence="7">
    <location>
        <begin position="157"/>
        <end position="180"/>
    </location>
</feature>
<evidence type="ECO:0000256" key="5">
    <source>
        <dbReference type="ARBA" id="ARBA00038359"/>
    </source>
</evidence>
<keyword evidence="3 7" id="KW-1133">Transmembrane helix</keyword>
<keyword evidence="2 7" id="KW-0812">Transmembrane</keyword>
<feature type="transmembrane region" description="Helical" evidence="7">
    <location>
        <begin position="79"/>
        <end position="101"/>
    </location>
</feature>
<feature type="transmembrane region" description="Helical" evidence="7">
    <location>
        <begin position="36"/>
        <end position="59"/>
    </location>
</feature>
<name>A0A5N7BM79_9EURO</name>
<evidence type="ECO:0000313" key="9">
    <source>
        <dbReference type="EMBL" id="KAE8382843.1"/>
    </source>
</evidence>
<proteinExistence type="inferred from homology"/>
<dbReference type="InterPro" id="IPR049326">
    <property type="entry name" value="Rhodopsin_dom_fungi"/>
</dbReference>
<feature type="transmembrane region" description="Helical" evidence="7">
    <location>
        <begin position="6"/>
        <end position="24"/>
    </location>
</feature>
<dbReference type="Proteomes" id="UP000326198">
    <property type="component" value="Unassembled WGS sequence"/>
</dbReference>
<comment type="similarity">
    <text evidence="5">Belongs to the SAT4 family.</text>
</comment>
<accession>A0A5N7BM79</accession>
<evidence type="ECO:0000256" key="6">
    <source>
        <dbReference type="SAM" id="MobiDB-lite"/>
    </source>
</evidence>
<feature type="domain" description="Rhodopsin" evidence="8">
    <location>
        <begin position="20"/>
        <end position="256"/>
    </location>
</feature>
<keyword evidence="4 7" id="KW-0472">Membrane</keyword>
<organism evidence="9 10">
    <name type="scientific">Aspergillus bertholletiae</name>
    <dbReference type="NCBI Taxonomy" id="1226010"/>
    <lineage>
        <taxon>Eukaryota</taxon>
        <taxon>Fungi</taxon>
        <taxon>Dikarya</taxon>
        <taxon>Ascomycota</taxon>
        <taxon>Pezizomycotina</taxon>
        <taxon>Eurotiomycetes</taxon>
        <taxon>Eurotiomycetidae</taxon>
        <taxon>Eurotiales</taxon>
        <taxon>Aspergillaceae</taxon>
        <taxon>Aspergillus</taxon>
        <taxon>Aspergillus subgen. Circumdati</taxon>
    </lineage>
</organism>
<evidence type="ECO:0000259" key="8">
    <source>
        <dbReference type="Pfam" id="PF20684"/>
    </source>
</evidence>
<comment type="subcellular location">
    <subcellularLocation>
        <location evidence="1">Membrane</location>
        <topology evidence="1">Multi-pass membrane protein</topology>
    </subcellularLocation>
</comment>
<dbReference type="EMBL" id="ML736159">
    <property type="protein sequence ID" value="KAE8382843.1"/>
    <property type="molecule type" value="Genomic_DNA"/>
</dbReference>
<keyword evidence="10" id="KW-1185">Reference proteome</keyword>
<evidence type="ECO:0000256" key="3">
    <source>
        <dbReference type="ARBA" id="ARBA00022989"/>
    </source>
</evidence>
<feature type="transmembrane region" description="Helical" evidence="7">
    <location>
        <begin position="234"/>
        <end position="251"/>
    </location>
</feature>
<dbReference type="Pfam" id="PF20684">
    <property type="entry name" value="Fung_rhodopsin"/>
    <property type="match status" value="1"/>
</dbReference>
<sequence>MYVVPVTVTFLAASVVAVVLRLYTRLYFVRTAGWDDLVMVFALLAEIGCFICIMIEVRHGLGHSMESLSLETVESQLKALWVSVPLYNLSLNLTKASMVLLYLRLFPIKTYQIILLTVLGFVIVSGLWMVFASFFNCVPVRGSWDTASPHNCIPRRVLWSLNAALQILSDIVIVVLPMPLLAKLQLPRKQKIALIVVFALGTFVCAVSIVRLAALVEMIRSTDRTKYNAAVANWSFIEASVAIICACLPTLRPIMVHICPRLFISQDHHHHRHQRSTFYSSSNQTEKKPALDGLDTIPNPFRFANHSYSASVTGNCSTNHDGGNPSMYRHPDVDGIQVVSEVHWDLNSVDGAEDTHSQRELRPSGRSFSVGRG</sequence>
<feature type="region of interest" description="Disordered" evidence="6">
    <location>
        <begin position="351"/>
        <end position="373"/>
    </location>
</feature>
<dbReference type="GO" id="GO:0016020">
    <property type="term" value="C:membrane"/>
    <property type="evidence" value="ECO:0007669"/>
    <property type="project" value="UniProtKB-SubCell"/>
</dbReference>
<evidence type="ECO:0000313" key="10">
    <source>
        <dbReference type="Proteomes" id="UP000326198"/>
    </source>
</evidence>
<dbReference type="PANTHER" id="PTHR33048">
    <property type="entry name" value="PTH11-LIKE INTEGRAL MEMBRANE PROTEIN (AFU_ORTHOLOGUE AFUA_5G11245)"/>
    <property type="match status" value="1"/>
</dbReference>
<feature type="compositionally biased region" description="Basic and acidic residues" evidence="6">
    <location>
        <begin position="353"/>
        <end position="363"/>
    </location>
</feature>
<feature type="transmembrane region" description="Helical" evidence="7">
    <location>
        <begin position="192"/>
        <end position="214"/>
    </location>
</feature>
<dbReference type="AlphaFoldDB" id="A0A5N7BM79"/>
<dbReference type="InterPro" id="IPR052337">
    <property type="entry name" value="SAT4-like"/>
</dbReference>
<dbReference type="OrthoDB" id="10017208at2759"/>
<evidence type="ECO:0000256" key="2">
    <source>
        <dbReference type="ARBA" id="ARBA00022692"/>
    </source>
</evidence>
<protein>
    <recommendedName>
        <fullName evidence="8">Rhodopsin domain-containing protein</fullName>
    </recommendedName>
</protein>
<evidence type="ECO:0000256" key="4">
    <source>
        <dbReference type="ARBA" id="ARBA00023136"/>
    </source>
</evidence>
<evidence type="ECO:0000256" key="7">
    <source>
        <dbReference type="SAM" id="Phobius"/>
    </source>
</evidence>